<dbReference type="PANTHER" id="PTHR10996:SF264">
    <property type="entry name" value="HYPOTHETICAL D-ISOMER SPECIFIC 2-HYDROXYACID DEHYDROGENASE (EUROFUNG)"/>
    <property type="match status" value="1"/>
</dbReference>
<sequence length="329" mass="35989">MPVAVKAKPRVYTLEPLHSQALELAREKFDMVLPDDEGFHEWREKAEGLLARNAMVTPEDVEVLKAHKIRYIAKQGVGVDNFDLPSLKAAEIPLMNTPGINATAVAEMALTLLMDVARSATTVDRRIRRGDKVNKLMGWEGQLIRGRTLGIIGGGNIGLAFAEMFNAAFRGSILVYDPVIAADQKAKWTAVIPSEQVKFVTLDDLLGKSDIVSVHCPLNNHTRDIISTRELGLMKSTAIILNTARGGVINEPALEKVLREGKIYGAGLDAFVDEPPSLEKYGGFCELDNVVLTPHFGATPAAVQQETCLSMVEHLVEAFEGKPLRDRVV</sequence>
<evidence type="ECO:0000259" key="5">
    <source>
        <dbReference type="Pfam" id="PF00389"/>
    </source>
</evidence>
<dbReference type="GO" id="GO:0005829">
    <property type="term" value="C:cytosol"/>
    <property type="evidence" value="ECO:0007669"/>
    <property type="project" value="TreeGrafter"/>
</dbReference>
<dbReference type="InterPro" id="IPR029752">
    <property type="entry name" value="D-isomer_DH_CS1"/>
</dbReference>
<dbReference type="VEuPathDB" id="FungiDB:TREMEDRAFT_33125"/>
<dbReference type="GO" id="GO:0030267">
    <property type="term" value="F:glyoxylate reductase (NADPH) activity"/>
    <property type="evidence" value="ECO:0007669"/>
    <property type="project" value="TreeGrafter"/>
</dbReference>
<accession>A0A4Q1BM17</accession>
<dbReference type="FunFam" id="3.40.50.720:FF:000203">
    <property type="entry name" value="D-3-phosphoglycerate dehydrogenase (SerA)"/>
    <property type="match status" value="1"/>
</dbReference>
<reference evidence="7 8" key="1">
    <citation type="submission" date="2016-06" db="EMBL/GenBank/DDBJ databases">
        <title>Evolution of pathogenesis and genome organization in the Tremellales.</title>
        <authorList>
            <person name="Cuomo C."/>
            <person name="Litvintseva A."/>
            <person name="Heitman J."/>
            <person name="Chen Y."/>
            <person name="Sun S."/>
            <person name="Springer D."/>
            <person name="Dromer F."/>
            <person name="Young S."/>
            <person name="Zeng Q."/>
            <person name="Chapman S."/>
            <person name="Gujja S."/>
            <person name="Saif S."/>
            <person name="Birren B."/>
        </authorList>
    </citation>
    <scope>NUCLEOTIDE SEQUENCE [LARGE SCALE GENOMIC DNA]</scope>
    <source>
        <strain evidence="7 8">ATCC 28783</strain>
    </source>
</reference>
<dbReference type="InterPro" id="IPR006140">
    <property type="entry name" value="D-isomer_DH_NAD-bd"/>
</dbReference>
<dbReference type="PROSITE" id="PS00670">
    <property type="entry name" value="D_2_HYDROXYACID_DH_2"/>
    <property type="match status" value="1"/>
</dbReference>
<feature type="domain" description="D-isomer specific 2-hydroxyacid dehydrogenase NAD-binding" evidence="6">
    <location>
        <begin position="111"/>
        <end position="297"/>
    </location>
</feature>
<keyword evidence="8" id="KW-1185">Reference proteome</keyword>
<dbReference type="SUPFAM" id="SSF52283">
    <property type="entry name" value="Formate/glycerate dehydrogenase catalytic domain-like"/>
    <property type="match status" value="1"/>
</dbReference>
<dbReference type="AlphaFoldDB" id="A0A4Q1BM17"/>
<comment type="similarity">
    <text evidence="1 4">Belongs to the D-isomer specific 2-hydroxyacid dehydrogenase family.</text>
</comment>
<evidence type="ECO:0000256" key="3">
    <source>
        <dbReference type="ARBA" id="ARBA00023027"/>
    </source>
</evidence>
<dbReference type="InterPro" id="IPR036291">
    <property type="entry name" value="NAD(P)-bd_dom_sf"/>
</dbReference>
<dbReference type="STRING" id="5217.A0A4Q1BM17"/>
<feature type="domain" description="D-isomer specific 2-hydroxyacid dehydrogenase catalytic" evidence="5">
    <location>
        <begin position="14"/>
        <end position="328"/>
    </location>
</feature>
<dbReference type="PROSITE" id="PS00065">
    <property type="entry name" value="D_2_HYDROXYACID_DH_1"/>
    <property type="match status" value="1"/>
</dbReference>
<dbReference type="GO" id="GO:0051287">
    <property type="term" value="F:NAD binding"/>
    <property type="evidence" value="ECO:0007669"/>
    <property type="project" value="InterPro"/>
</dbReference>
<evidence type="ECO:0000259" key="6">
    <source>
        <dbReference type="Pfam" id="PF02826"/>
    </source>
</evidence>
<dbReference type="EMBL" id="SDIL01000043">
    <property type="protein sequence ID" value="RXK38682.1"/>
    <property type="molecule type" value="Genomic_DNA"/>
</dbReference>
<evidence type="ECO:0000313" key="7">
    <source>
        <dbReference type="EMBL" id="RXK38682.1"/>
    </source>
</evidence>
<proteinExistence type="inferred from homology"/>
<comment type="caution">
    <text evidence="7">The sequence shown here is derived from an EMBL/GenBank/DDBJ whole genome shotgun (WGS) entry which is preliminary data.</text>
</comment>
<dbReference type="InterPro" id="IPR006139">
    <property type="entry name" value="D-isomer_2_OHA_DH_cat_dom"/>
</dbReference>
<dbReference type="Gene3D" id="3.40.50.720">
    <property type="entry name" value="NAD(P)-binding Rossmann-like Domain"/>
    <property type="match status" value="2"/>
</dbReference>
<dbReference type="InterPro" id="IPR029753">
    <property type="entry name" value="D-isomer_DH_CS"/>
</dbReference>
<organism evidence="7 8">
    <name type="scientific">Tremella mesenterica</name>
    <name type="common">Jelly fungus</name>
    <dbReference type="NCBI Taxonomy" id="5217"/>
    <lineage>
        <taxon>Eukaryota</taxon>
        <taxon>Fungi</taxon>
        <taxon>Dikarya</taxon>
        <taxon>Basidiomycota</taxon>
        <taxon>Agaricomycotina</taxon>
        <taxon>Tremellomycetes</taxon>
        <taxon>Tremellales</taxon>
        <taxon>Tremellaceae</taxon>
        <taxon>Tremella</taxon>
    </lineage>
</organism>
<name>A0A4Q1BM17_TREME</name>
<dbReference type="SUPFAM" id="SSF51735">
    <property type="entry name" value="NAD(P)-binding Rossmann-fold domains"/>
    <property type="match status" value="1"/>
</dbReference>
<evidence type="ECO:0000256" key="4">
    <source>
        <dbReference type="RuleBase" id="RU003719"/>
    </source>
</evidence>
<evidence type="ECO:0000256" key="2">
    <source>
        <dbReference type="ARBA" id="ARBA00023002"/>
    </source>
</evidence>
<keyword evidence="2 4" id="KW-0560">Oxidoreductase</keyword>
<dbReference type="Pfam" id="PF02826">
    <property type="entry name" value="2-Hacid_dh_C"/>
    <property type="match status" value="1"/>
</dbReference>
<keyword evidence="3" id="KW-0520">NAD</keyword>
<evidence type="ECO:0000256" key="1">
    <source>
        <dbReference type="ARBA" id="ARBA00005854"/>
    </source>
</evidence>
<gene>
    <name evidence="7" type="ORF">M231_03992</name>
</gene>
<dbReference type="InParanoid" id="A0A4Q1BM17"/>
<dbReference type="PROSITE" id="PS00671">
    <property type="entry name" value="D_2_HYDROXYACID_DH_3"/>
    <property type="match status" value="1"/>
</dbReference>
<dbReference type="Pfam" id="PF00389">
    <property type="entry name" value="2-Hacid_dh"/>
    <property type="match status" value="1"/>
</dbReference>
<dbReference type="PANTHER" id="PTHR10996">
    <property type="entry name" value="2-HYDROXYACID DEHYDROGENASE-RELATED"/>
    <property type="match status" value="1"/>
</dbReference>
<dbReference type="InterPro" id="IPR050223">
    <property type="entry name" value="D-isomer_2-hydroxyacid_DH"/>
</dbReference>
<evidence type="ECO:0000313" key="8">
    <source>
        <dbReference type="Proteomes" id="UP000289152"/>
    </source>
</evidence>
<dbReference type="Proteomes" id="UP000289152">
    <property type="component" value="Unassembled WGS sequence"/>
</dbReference>
<dbReference type="OrthoDB" id="298012at2759"/>
<protein>
    <recommendedName>
        <fullName evidence="9">D-3-phosphoglycerate dehydrogenase</fullName>
    </recommendedName>
</protein>
<dbReference type="GO" id="GO:0016618">
    <property type="term" value="F:hydroxypyruvate reductase [NAD(P)H] activity"/>
    <property type="evidence" value="ECO:0007669"/>
    <property type="project" value="TreeGrafter"/>
</dbReference>
<evidence type="ECO:0008006" key="9">
    <source>
        <dbReference type="Google" id="ProtNLM"/>
    </source>
</evidence>